<evidence type="ECO:0000259" key="6">
    <source>
        <dbReference type="Pfam" id="PF12698"/>
    </source>
</evidence>
<keyword evidence="4 5" id="KW-0472">Membrane</keyword>
<sequence length="417" mass="44396">MSTTTTRTQYSSWRTIWTTAKREIQVLMRSKGLMATIAILLIIVIALIGFFTWQDRKGDEDKGGTPVAVVNTAGAEGAAGAEASSLSPDLWATAGIEGRETADRAAAEQLVRDGEVDAAVIPDGDRWDVIFNGMPDFDLLSQIQEAADATADANALGALGVSPEDYGNAYKEITVEPVKVAGEDGTAATDPEADFIRLITTLIALSVIIFTVMIFATNTGSRVTEEKSSRVVELILATVRPLDFLAGKILGTMLLGLAGTALILGVGAIGLAASGLLDGIEFAWEILPITLVSWILAMTFFGSLYAAAGAMVQRTEDLQQTQTPILVALLISVYVPLMGWSATDSTWMQVFSWVPPFSIFAAPLTYAAGDFSALNLALSLALAFLATLAAIWFAARIYRTSILNNGKVTKWTEALKS</sequence>
<keyword evidence="3 5" id="KW-1133">Transmembrane helix</keyword>
<evidence type="ECO:0000313" key="7">
    <source>
        <dbReference type="EMBL" id="MBG6121036.1"/>
    </source>
</evidence>
<dbReference type="GO" id="GO:0016020">
    <property type="term" value="C:membrane"/>
    <property type="evidence" value="ECO:0007669"/>
    <property type="project" value="UniProtKB-SubCell"/>
</dbReference>
<reference evidence="7" key="1">
    <citation type="submission" date="2020-11" db="EMBL/GenBank/DDBJ databases">
        <title>Sequencing the genomes of 1000 actinobacteria strains.</title>
        <authorList>
            <person name="Klenk H.-P."/>
        </authorList>
    </citation>
    <scope>NUCLEOTIDE SEQUENCE</scope>
    <source>
        <strain evidence="7">DSM 45632</strain>
    </source>
</reference>
<evidence type="ECO:0000256" key="4">
    <source>
        <dbReference type="ARBA" id="ARBA00023136"/>
    </source>
</evidence>
<organism evidence="7 8">
    <name type="scientific">Corynebacterium aquatimens</name>
    <dbReference type="NCBI Taxonomy" id="1190508"/>
    <lineage>
        <taxon>Bacteria</taxon>
        <taxon>Bacillati</taxon>
        <taxon>Actinomycetota</taxon>
        <taxon>Actinomycetes</taxon>
        <taxon>Mycobacteriales</taxon>
        <taxon>Corynebacteriaceae</taxon>
        <taxon>Corynebacterium</taxon>
    </lineage>
</organism>
<proteinExistence type="predicted"/>
<comment type="subcellular location">
    <subcellularLocation>
        <location evidence="1">Membrane</location>
        <topology evidence="1">Multi-pass membrane protein</topology>
    </subcellularLocation>
</comment>
<keyword evidence="8" id="KW-1185">Reference proteome</keyword>
<keyword evidence="2 5" id="KW-0812">Transmembrane</keyword>
<evidence type="ECO:0000313" key="8">
    <source>
        <dbReference type="Proteomes" id="UP000658613"/>
    </source>
</evidence>
<evidence type="ECO:0000256" key="2">
    <source>
        <dbReference type="ARBA" id="ARBA00022692"/>
    </source>
</evidence>
<gene>
    <name evidence="7" type="ORF">IW254_000005</name>
</gene>
<accession>A0A931GVA5</accession>
<dbReference type="Pfam" id="PF12698">
    <property type="entry name" value="ABC2_membrane_3"/>
    <property type="match status" value="1"/>
</dbReference>
<feature type="transmembrane region" description="Helical" evidence="5">
    <location>
        <begin position="249"/>
        <end position="271"/>
    </location>
</feature>
<dbReference type="AlphaFoldDB" id="A0A931GVA5"/>
<dbReference type="InterPro" id="IPR013525">
    <property type="entry name" value="ABC2_TM"/>
</dbReference>
<name>A0A931GVA5_9CORY</name>
<dbReference type="GO" id="GO:0140359">
    <property type="term" value="F:ABC-type transporter activity"/>
    <property type="evidence" value="ECO:0007669"/>
    <property type="project" value="InterPro"/>
</dbReference>
<feature type="transmembrane region" description="Helical" evidence="5">
    <location>
        <begin position="195"/>
        <end position="217"/>
    </location>
</feature>
<feature type="transmembrane region" description="Helical" evidence="5">
    <location>
        <begin position="324"/>
        <end position="343"/>
    </location>
</feature>
<evidence type="ECO:0000256" key="5">
    <source>
        <dbReference type="SAM" id="Phobius"/>
    </source>
</evidence>
<dbReference type="Proteomes" id="UP000658613">
    <property type="component" value="Unassembled WGS sequence"/>
</dbReference>
<evidence type="ECO:0000256" key="3">
    <source>
        <dbReference type="ARBA" id="ARBA00022989"/>
    </source>
</evidence>
<dbReference type="InterPro" id="IPR001734">
    <property type="entry name" value="Na/solute_symporter"/>
</dbReference>
<feature type="transmembrane region" description="Helical" evidence="5">
    <location>
        <begin position="373"/>
        <end position="395"/>
    </location>
</feature>
<feature type="transmembrane region" description="Helical" evidence="5">
    <location>
        <begin position="291"/>
        <end position="312"/>
    </location>
</feature>
<evidence type="ECO:0000256" key="1">
    <source>
        <dbReference type="ARBA" id="ARBA00004141"/>
    </source>
</evidence>
<feature type="domain" description="ABC-2 type transporter transmembrane" evidence="6">
    <location>
        <begin position="35"/>
        <end position="395"/>
    </location>
</feature>
<dbReference type="RefSeq" id="WP_196823676.1">
    <property type="nucleotide sequence ID" value="NZ_CP046980.1"/>
</dbReference>
<comment type="caution">
    <text evidence="7">The sequence shown here is derived from an EMBL/GenBank/DDBJ whole genome shotgun (WGS) entry which is preliminary data.</text>
</comment>
<feature type="transmembrane region" description="Helical" evidence="5">
    <location>
        <begin position="32"/>
        <end position="53"/>
    </location>
</feature>
<protein>
    <submittedName>
        <fullName evidence="7">ABC-2 type transport system permease protein</fullName>
    </submittedName>
</protein>
<dbReference type="PANTHER" id="PTHR43471">
    <property type="entry name" value="ABC TRANSPORTER PERMEASE"/>
    <property type="match status" value="1"/>
</dbReference>
<dbReference type="PROSITE" id="PS50283">
    <property type="entry name" value="NA_SOLUT_SYMP_3"/>
    <property type="match status" value="1"/>
</dbReference>
<dbReference type="EMBL" id="JADOUE010000001">
    <property type="protein sequence ID" value="MBG6121036.1"/>
    <property type="molecule type" value="Genomic_DNA"/>
</dbReference>